<reference evidence="1 2" key="1">
    <citation type="submission" date="2017-04" db="EMBL/GenBank/DDBJ databases">
        <authorList>
            <person name="Afonso C.L."/>
            <person name="Miller P.J."/>
            <person name="Scott M.A."/>
            <person name="Spackman E."/>
            <person name="Goraichik I."/>
            <person name="Dimitrov K.M."/>
            <person name="Suarez D.L."/>
            <person name="Swayne D.E."/>
        </authorList>
    </citation>
    <scope>NUCLEOTIDE SEQUENCE [LARGE SCALE GENOMIC DNA]</scope>
    <source>
        <strain evidence="1 2">DSM 43828</strain>
    </source>
</reference>
<evidence type="ECO:0000313" key="2">
    <source>
        <dbReference type="Proteomes" id="UP000192674"/>
    </source>
</evidence>
<name>A0A1W2FRH5_KIBAR</name>
<proteinExistence type="predicted"/>
<accession>A0A1W2FRH5</accession>
<dbReference type="EMBL" id="FWXV01000010">
    <property type="protein sequence ID" value="SMD24463.1"/>
    <property type="molecule type" value="Genomic_DNA"/>
</dbReference>
<protein>
    <submittedName>
        <fullName evidence="1">Uncharacterized protein</fullName>
    </submittedName>
</protein>
<organism evidence="1 2">
    <name type="scientific">Kibdelosporangium aridum</name>
    <dbReference type="NCBI Taxonomy" id="2030"/>
    <lineage>
        <taxon>Bacteria</taxon>
        <taxon>Bacillati</taxon>
        <taxon>Actinomycetota</taxon>
        <taxon>Actinomycetes</taxon>
        <taxon>Pseudonocardiales</taxon>
        <taxon>Pseudonocardiaceae</taxon>
        <taxon>Kibdelosporangium</taxon>
    </lineage>
</organism>
<sequence length="340" mass="36805">MLDQAVGDLELSVRHKDESSYEHAIGSVWEAAQQAPQADLDAAVVRIAALLGEMPVDVVGRLPVLGGALVELGASPRPLVPMIVTGLIDTLRRVGTFIETWPKGEERPDFTGDGYDNTVRVLSKVHSEWDAHSVAFAWYAVGAWSAPAIAVLQHAEVRADLPNRDALTELVDRLGPLREDLGFLVELLAVLDNEPFVVLHRASGQGYELTVSGVGGNFQLQTLLAATLIGSEGDGLIAGTPPDPVWVAAATDGDLTPPGGISGQFNLVDHTGSWIWGEGRPADIPVLDGRRVVLLEPQPYPRRWSPGRLFERMRPTVQLDRILPSVEVAAWLTRLSEEPR</sequence>
<dbReference type="RefSeq" id="WP_084432991.1">
    <property type="nucleotide sequence ID" value="NZ_FWXV01000010.1"/>
</dbReference>
<evidence type="ECO:0000313" key="1">
    <source>
        <dbReference type="EMBL" id="SMD24463.1"/>
    </source>
</evidence>
<keyword evidence="2" id="KW-1185">Reference proteome</keyword>
<dbReference type="AlphaFoldDB" id="A0A1W2FRH5"/>
<dbReference type="Proteomes" id="UP000192674">
    <property type="component" value="Unassembled WGS sequence"/>
</dbReference>
<dbReference type="OrthoDB" id="4308386at2"/>
<gene>
    <name evidence="1" type="ORF">SAMN05661093_08564</name>
</gene>